<evidence type="ECO:0000256" key="1">
    <source>
        <dbReference type="SAM" id="Phobius"/>
    </source>
</evidence>
<keyword evidence="1" id="KW-1133">Transmembrane helix</keyword>
<feature type="transmembrane region" description="Helical" evidence="1">
    <location>
        <begin position="38"/>
        <end position="59"/>
    </location>
</feature>
<protein>
    <submittedName>
        <fullName evidence="3">Uncharacterized protein</fullName>
    </submittedName>
</protein>
<dbReference type="PANTHER" id="PTHR12191:SF37">
    <property type="entry name" value="ZINC TRANSPORTER FOI"/>
    <property type="match status" value="1"/>
</dbReference>
<dbReference type="AlphaFoldDB" id="A0A915IDL7"/>
<dbReference type="OMA" id="GPSICII"/>
<evidence type="ECO:0000313" key="3">
    <source>
        <dbReference type="WBParaSite" id="nRc.2.0.1.t11987-RA"/>
    </source>
</evidence>
<proteinExistence type="predicted"/>
<reference evidence="3" key="1">
    <citation type="submission" date="2022-11" db="UniProtKB">
        <authorList>
            <consortium name="WormBaseParasite"/>
        </authorList>
    </citation>
    <scope>IDENTIFICATION</scope>
</reference>
<feature type="transmembrane region" description="Helical" evidence="1">
    <location>
        <begin position="71"/>
        <end position="92"/>
    </location>
</feature>
<keyword evidence="1" id="KW-0812">Transmembrane</keyword>
<dbReference type="WBParaSite" id="nRc.2.0.1.t11987-RA">
    <property type="protein sequence ID" value="nRc.2.0.1.t11987-RA"/>
    <property type="gene ID" value="nRc.2.0.1.g11987"/>
</dbReference>
<organism evidence="2 3">
    <name type="scientific">Romanomermis culicivorax</name>
    <name type="common">Nematode worm</name>
    <dbReference type="NCBI Taxonomy" id="13658"/>
    <lineage>
        <taxon>Eukaryota</taxon>
        <taxon>Metazoa</taxon>
        <taxon>Ecdysozoa</taxon>
        <taxon>Nematoda</taxon>
        <taxon>Enoplea</taxon>
        <taxon>Dorylaimia</taxon>
        <taxon>Mermithida</taxon>
        <taxon>Mermithoidea</taxon>
        <taxon>Mermithidae</taxon>
        <taxon>Romanomermis</taxon>
    </lineage>
</organism>
<dbReference type="PANTHER" id="PTHR12191">
    <property type="entry name" value="SOLUTE CARRIER FAMILY 39"/>
    <property type="match status" value="1"/>
</dbReference>
<dbReference type="GO" id="GO:0140410">
    <property type="term" value="F:monoatomic cation:bicarbonate symporter activity"/>
    <property type="evidence" value="ECO:0007669"/>
    <property type="project" value="TreeGrafter"/>
</dbReference>
<accession>A0A915IDL7</accession>
<keyword evidence="1" id="KW-0472">Membrane</keyword>
<dbReference type="Proteomes" id="UP000887565">
    <property type="component" value="Unplaced"/>
</dbReference>
<dbReference type="GO" id="GO:0030003">
    <property type="term" value="P:intracellular monoatomic cation homeostasis"/>
    <property type="evidence" value="ECO:0007669"/>
    <property type="project" value="TreeGrafter"/>
</dbReference>
<dbReference type="GO" id="GO:0005385">
    <property type="term" value="F:zinc ion transmembrane transporter activity"/>
    <property type="evidence" value="ECO:0007669"/>
    <property type="project" value="TreeGrafter"/>
</dbReference>
<dbReference type="GO" id="GO:0005886">
    <property type="term" value="C:plasma membrane"/>
    <property type="evidence" value="ECO:0007669"/>
    <property type="project" value="TreeGrafter"/>
</dbReference>
<dbReference type="InterPro" id="IPR050799">
    <property type="entry name" value="ZIP_Transporter"/>
</dbReference>
<dbReference type="GO" id="GO:0071578">
    <property type="term" value="P:zinc ion import across plasma membrane"/>
    <property type="evidence" value="ECO:0007669"/>
    <property type="project" value="TreeGrafter"/>
</dbReference>
<sequence length="107" mass="11493">MPQFVINFSPLIDNSTSNIATSTPLSPEDFAFATPVKIWGIGLFFVTLISSCAAVGIMLMPCLSKRTYNTVLTYFIGLGVGSLSGSAIFHLLPQVRNIIFMSGLLTS</sequence>
<keyword evidence="2" id="KW-1185">Reference proteome</keyword>
<evidence type="ECO:0000313" key="2">
    <source>
        <dbReference type="Proteomes" id="UP000887565"/>
    </source>
</evidence>
<name>A0A915IDL7_ROMCU</name>